<feature type="transmembrane region" description="Helical" evidence="1">
    <location>
        <begin position="44"/>
        <end position="63"/>
    </location>
</feature>
<evidence type="ECO:0000313" key="2">
    <source>
        <dbReference type="EMBL" id="MBW4432427.1"/>
    </source>
</evidence>
<gene>
    <name evidence="2" type="ORF">KME28_12005</name>
</gene>
<organism evidence="2 3">
    <name type="scientific">Pelatocladus maniniholoensis HA4357-MV3</name>
    <dbReference type="NCBI Taxonomy" id="1117104"/>
    <lineage>
        <taxon>Bacteria</taxon>
        <taxon>Bacillati</taxon>
        <taxon>Cyanobacteriota</taxon>
        <taxon>Cyanophyceae</taxon>
        <taxon>Nostocales</taxon>
        <taxon>Nostocaceae</taxon>
        <taxon>Pelatocladus</taxon>
    </lineage>
</organism>
<accession>A0A9E3H892</accession>
<reference evidence="2" key="2">
    <citation type="journal article" date="2022" name="Microbiol. Resour. Announc.">
        <title>Metagenome Sequencing to Explore Phylogenomics of Terrestrial Cyanobacteria.</title>
        <authorList>
            <person name="Ward R.D."/>
            <person name="Stajich J.E."/>
            <person name="Johansen J.R."/>
            <person name="Huntemann M."/>
            <person name="Clum A."/>
            <person name="Foster B."/>
            <person name="Foster B."/>
            <person name="Roux S."/>
            <person name="Palaniappan K."/>
            <person name="Varghese N."/>
            <person name="Mukherjee S."/>
            <person name="Reddy T.B.K."/>
            <person name="Daum C."/>
            <person name="Copeland A."/>
            <person name="Chen I.A."/>
            <person name="Ivanova N.N."/>
            <person name="Kyrpides N.C."/>
            <person name="Shapiro N."/>
            <person name="Eloe-Fadrosh E.A."/>
            <person name="Pietrasiak N."/>
        </authorList>
    </citation>
    <scope>NUCLEOTIDE SEQUENCE</scope>
    <source>
        <strain evidence="2">HA4357-MV3</strain>
    </source>
</reference>
<keyword evidence="1" id="KW-0472">Membrane</keyword>
<sequence>MSGLLTAIPTGLTAFAATNLDDIVVLSLFFSQVSSCFRRRHILIGQYLGFSALVIASLPSFLGKCILPESWIGLLGMVPIAIAISRLLHPDTENEDTAADTQSSNSSQSWLSSLLAPQTYGVAAITVANGGDNIGIYMPLFASTSWDNLLIIVGVFFSMVGVWCYLAYCLTKVGAIASAITRYGNFLIPFILIGLGISILMGSHTLETPMLAVIVCIVLGSYLLIASRNMWREIYGFSLETSKPQVLHKVEKI</sequence>
<keyword evidence="1" id="KW-1133">Transmembrane helix</keyword>
<evidence type="ECO:0000256" key="1">
    <source>
        <dbReference type="SAM" id="Phobius"/>
    </source>
</evidence>
<dbReference type="AlphaFoldDB" id="A0A9E3H892"/>
<dbReference type="Proteomes" id="UP000813215">
    <property type="component" value="Unassembled WGS sequence"/>
</dbReference>
<feature type="transmembrane region" description="Helical" evidence="1">
    <location>
        <begin position="70"/>
        <end position="88"/>
    </location>
</feature>
<protein>
    <submittedName>
        <fullName evidence="2">Cadmium resistance transporter</fullName>
    </submittedName>
</protein>
<feature type="transmembrane region" description="Helical" evidence="1">
    <location>
        <begin position="208"/>
        <end position="225"/>
    </location>
</feature>
<dbReference type="InterPro" id="IPR004676">
    <property type="entry name" value="Cd-R_transporter"/>
</dbReference>
<reference evidence="2" key="1">
    <citation type="submission" date="2021-05" db="EMBL/GenBank/DDBJ databases">
        <authorList>
            <person name="Pietrasiak N."/>
            <person name="Ward R."/>
            <person name="Stajich J.E."/>
            <person name="Kurbessoian T."/>
        </authorList>
    </citation>
    <scope>NUCLEOTIDE SEQUENCE</scope>
    <source>
        <strain evidence="2">HA4357-MV3</strain>
    </source>
</reference>
<keyword evidence="1" id="KW-0812">Transmembrane</keyword>
<feature type="transmembrane region" description="Helical" evidence="1">
    <location>
        <begin position="149"/>
        <end position="171"/>
    </location>
</feature>
<name>A0A9E3H892_9NOST</name>
<comment type="caution">
    <text evidence="2">The sequence shown here is derived from an EMBL/GenBank/DDBJ whole genome shotgun (WGS) entry which is preliminary data.</text>
</comment>
<dbReference type="Pfam" id="PF03596">
    <property type="entry name" value="Cad"/>
    <property type="match status" value="1"/>
</dbReference>
<feature type="transmembrane region" description="Helical" evidence="1">
    <location>
        <begin position="183"/>
        <end position="202"/>
    </location>
</feature>
<evidence type="ECO:0000313" key="3">
    <source>
        <dbReference type="Proteomes" id="UP000813215"/>
    </source>
</evidence>
<proteinExistence type="predicted"/>
<dbReference type="EMBL" id="JAHHHW010000085">
    <property type="protein sequence ID" value="MBW4432427.1"/>
    <property type="molecule type" value="Genomic_DNA"/>
</dbReference>